<dbReference type="Pfam" id="PF01026">
    <property type="entry name" value="TatD_DNase"/>
    <property type="match status" value="1"/>
</dbReference>
<dbReference type="InterPro" id="IPR001130">
    <property type="entry name" value="TatD-like"/>
</dbReference>
<reference evidence="2" key="1">
    <citation type="submission" date="2019-08" db="EMBL/GenBank/DDBJ databases">
        <title>The improved chromosome-level genome for the pearl oyster Pinctada fucata martensii using PacBio sequencing and Hi-C.</title>
        <authorList>
            <person name="Zheng Z."/>
        </authorList>
    </citation>
    <scope>NUCLEOTIDE SEQUENCE</scope>
    <source>
        <strain evidence="2">ZZ-2019</strain>
        <tissue evidence="2">Adductor muscle</tissue>
    </source>
</reference>
<comment type="similarity">
    <text evidence="1">Belongs to the metallo-dependent hydrolases superfamily. TatD-type hydrolase family.</text>
</comment>
<dbReference type="AlphaFoldDB" id="A0AA88YN79"/>
<dbReference type="InterPro" id="IPR032466">
    <property type="entry name" value="Metal_Hydrolase"/>
</dbReference>
<keyword evidence="3" id="KW-1185">Reference proteome</keyword>
<protein>
    <recommendedName>
        <fullName evidence="4">TatD</fullName>
    </recommendedName>
</protein>
<evidence type="ECO:0008006" key="4">
    <source>
        <dbReference type="Google" id="ProtNLM"/>
    </source>
</evidence>
<dbReference type="SUPFAM" id="SSF51556">
    <property type="entry name" value="Metallo-dependent hydrolases"/>
    <property type="match status" value="1"/>
</dbReference>
<evidence type="ECO:0000313" key="3">
    <source>
        <dbReference type="Proteomes" id="UP001186944"/>
    </source>
</evidence>
<accession>A0AA88YN79</accession>
<gene>
    <name evidence="2" type="ORF">FSP39_017846</name>
</gene>
<dbReference type="Proteomes" id="UP001186944">
    <property type="component" value="Unassembled WGS sequence"/>
</dbReference>
<dbReference type="Gene3D" id="3.20.20.140">
    <property type="entry name" value="Metal-dependent hydrolases"/>
    <property type="match status" value="1"/>
</dbReference>
<evidence type="ECO:0000256" key="1">
    <source>
        <dbReference type="ARBA" id="ARBA00009275"/>
    </source>
</evidence>
<sequence length="410" mass="46643">MNRPGRIPYGTWIGDEHQDVYDQACHFLGESSRCMFTAHPINSPAVLIHWRCILALLSRCSQEQVREFRRFPNVSDPVVLVEPEEEHSPNVAMVVDNEESEEDPGDMILLDQAVGSDDEEPEQRQEQRSDMPKCFDSHFHLDRTCKKIWNSETGHTVEDLLAYSFSRAVNHKPFARVEVAGGVVVFSEPKNYPPVDFSMNGPWMVAVGVHPKHYDTLTVERSIVLNQLLSHPKVVALGECGLDRTIPPSKWLRQDEVFKRMLNLARPNQPLILHLRGPKGDIYGLDVNARCRDLMETRCDRNQKIHVHCFKGTEEMVESWLRKFPNTYFGITAAVQSFDDLQIAGLRAIPRDKLLLETDSPYFPLGGAEINTPAYIGDVGHYVMTHLDLRPSEVFQRTLDNALALYGANQ</sequence>
<organism evidence="2 3">
    <name type="scientific">Pinctada imbricata</name>
    <name type="common">Atlantic pearl-oyster</name>
    <name type="synonym">Pinctada martensii</name>
    <dbReference type="NCBI Taxonomy" id="66713"/>
    <lineage>
        <taxon>Eukaryota</taxon>
        <taxon>Metazoa</taxon>
        <taxon>Spiralia</taxon>
        <taxon>Lophotrochozoa</taxon>
        <taxon>Mollusca</taxon>
        <taxon>Bivalvia</taxon>
        <taxon>Autobranchia</taxon>
        <taxon>Pteriomorphia</taxon>
        <taxon>Pterioida</taxon>
        <taxon>Pterioidea</taxon>
        <taxon>Pteriidae</taxon>
        <taxon>Pinctada</taxon>
    </lineage>
</organism>
<dbReference type="GO" id="GO:0016788">
    <property type="term" value="F:hydrolase activity, acting on ester bonds"/>
    <property type="evidence" value="ECO:0007669"/>
    <property type="project" value="InterPro"/>
</dbReference>
<dbReference type="EMBL" id="VSWD01000006">
    <property type="protein sequence ID" value="KAK3100300.1"/>
    <property type="molecule type" value="Genomic_DNA"/>
</dbReference>
<dbReference type="PANTHER" id="PTHR46363:SF1">
    <property type="entry name" value="DEOXYRIBONUCLEASE TATDN2-RELATED"/>
    <property type="match status" value="1"/>
</dbReference>
<comment type="caution">
    <text evidence="2">The sequence shown here is derived from an EMBL/GenBank/DDBJ whole genome shotgun (WGS) entry which is preliminary data.</text>
</comment>
<name>A0AA88YN79_PINIB</name>
<proteinExistence type="inferred from homology"/>
<evidence type="ECO:0000313" key="2">
    <source>
        <dbReference type="EMBL" id="KAK3100300.1"/>
    </source>
</evidence>
<dbReference type="PANTHER" id="PTHR46363">
    <property type="entry name" value="DEOXYRIBONUCLEASE TATDN2-RELATED"/>
    <property type="match status" value="1"/>
</dbReference>